<proteinExistence type="predicted"/>
<feature type="chain" id="PRO_5027768667" evidence="4">
    <location>
        <begin position="23"/>
        <end position="432"/>
    </location>
</feature>
<evidence type="ECO:0000313" key="7">
    <source>
        <dbReference type="RefSeq" id="XP_026114163.1"/>
    </source>
</evidence>
<dbReference type="Proteomes" id="UP000515129">
    <property type="component" value="Unplaced"/>
</dbReference>
<dbReference type="AlphaFoldDB" id="A0A6P6NZR9"/>
<dbReference type="KEGG" id="caua:113092672"/>
<feature type="domain" description="Ig-like" evidence="5">
    <location>
        <begin position="195"/>
        <end position="271"/>
    </location>
</feature>
<feature type="signal peptide" evidence="4">
    <location>
        <begin position="1"/>
        <end position="22"/>
    </location>
</feature>
<keyword evidence="3" id="KW-0472">Membrane</keyword>
<dbReference type="SMART" id="SM00409">
    <property type="entry name" value="IG"/>
    <property type="match status" value="3"/>
</dbReference>
<feature type="domain" description="Ig-like" evidence="5">
    <location>
        <begin position="25"/>
        <end position="98"/>
    </location>
</feature>
<protein>
    <submittedName>
        <fullName evidence="7">Neural cell adhesion molecule L1-like</fullName>
    </submittedName>
</protein>
<keyword evidence="3" id="KW-1133">Transmembrane helix</keyword>
<dbReference type="InterPro" id="IPR003598">
    <property type="entry name" value="Ig_sub2"/>
</dbReference>
<dbReference type="InterPro" id="IPR003599">
    <property type="entry name" value="Ig_sub"/>
</dbReference>
<keyword evidence="3" id="KW-0812">Transmembrane</keyword>
<dbReference type="PANTHER" id="PTHR11481">
    <property type="entry name" value="IMMUNOGLOBULIN FC RECEPTOR"/>
    <property type="match status" value="1"/>
</dbReference>
<dbReference type="Gene3D" id="2.60.40.10">
    <property type="entry name" value="Immunoglobulins"/>
    <property type="match status" value="2"/>
</dbReference>
<dbReference type="PANTHER" id="PTHR11481:SF64">
    <property type="entry name" value="FC RECEPTOR-LIKE PROTEIN 4"/>
    <property type="match status" value="1"/>
</dbReference>
<dbReference type="SMART" id="SM00408">
    <property type="entry name" value="IGc2"/>
    <property type="match status" value="2"/>
</dbReference>
<accession>A0A6P6NZR9</accession>
<evidence type="ECO:0000256" key="4">
    <source>
        <dbReference type="SAM" id="SignalP"/>
    </source>
</evidence>
<dbReference type="InterPro" id="IPR036179">
    <property type="entry name" value="Ig-like_dom_sf"/>
</dbReference>
<reference evidence="7" key="1">
    <citation type="submission" date="2025-08" db="UniProtKB">
        <authorList>
            <consortium name="RefSeq"/>
        </authorList>
    </citation>
    <scope>IDENTIFICATION</scope>
    <source>
        <strain evidence="7">Wakin</strain>
        <tissue evidence="7">Muscle</tissue>
    </source>
</reference>
<feature type="transmembrane region" description="Helical" evidence="3">
    <location>
        <begin position="377"/>
        <end position="399"/>
    </location>
</feature>
<keyword evidence="1 4" id="KW-0732">Signal</keyword>
<dbReference type="GO" id="GO:0006955">
    <property type="term" value="P:immune response"/>
    <property type="evidence" value="ECO:0007669"/>
    <property type="project" value="TreeGrafter"/>
</dbReference>
<evidence type="ECO:0000259" key="5">
    <source>
        <dbReference type="PROSITE" id="PS50835"/>
    </source>
</evidence>
<sequence length="432" mass="48169">MMNMRSLLTLPVFLALIRGTKGQNPTVLLRPNFPQVYVGDDVTLICNREGGSKPTIWYRDGKVQESYQDYTMLLTAVTPENNGSYKCVQDNQKSDPFTLIVLELEPHAQLSPSVGGAVMTKGDGRNLVLQTDDDLKDWACYVLRGVRTFSLGLDINKEMKRAVIFAELKEAERATFWCRNRKTQHRSNAVTLKMTELMVMLVPPAAPVLQGEPVALRCVVWGGPKLEKVVFYKNLKEIISSSKGTYDINNATQDDNGKYSCHATYRYTHISAGAAEKEGDSDLQELKVIGGPAAAVISGSAKSLQCSCPRCPKICTSCHWYHTLSNDPQSHRRLPENGMSVTPEEEGEYSCRFDCGNGFSRLSDRYSYKAQPAEFGGLLYILVGGAALIILLCGTVWMLKRRKQGGSDIQESKQGKDKDMLISLNFEQREYF</sequence>
<dbReference type="GO" id="GO:0004888">
    <property type="term" value="F:transmembrane signaling receptor activity"/>
    <property type="evidence" value="ECO:0007669"/>
    <property type="project" value="TreeGrafter"/>
</dbReference>
<organism evidence="6 7">
    <name type="scientific">Carassius auratus</name>
    <name type="common">Goldfish</name>
    <dbReference type="NCBI Taxonomy" id="7957"/>
    <lineage>
        <taxon>Eukaryota</taxon>
        <taxon>Metazoa</taxon>
        <taxon>Chordata</taxon>
        <taxon>Craniata</taxon>
        <taxon>Vertebrata</taxon>
        <taxon>Euteleostomi</taxon>
        <taxon>Actinopterygii</taxon>
        <taxon>Neopterygii</taxon>
        <taxon>Teleostei</taxon>
        <taxon>Ostariophysi</taxon>
        <taxon>Cypriniformes</taxon>
        <taxon>Cyprinidae</taxon>
        <taxon>Cyprininae</taxon>
        <taxon>Carassius</taxon>
    </lineage>
</organism>
<evidence type="ECO:0000256" key="1">
    <source>
        <dbReference type="ARBA" id="ARBA00022729"/>
    </source>
</evidence>
<dbReference type="SUPFAM" id="SSF48726">
    <property type="entry name" value="Immunoglobulin"/>
    <property type="match status" value="2"/>
</dbReference>
<gene>
    <name evidence="7" type="primary">LOC113092672</name>
</gene>
<dbReference type="GO" id="GO:0007166">
    <property type="term" value="P:cell surface receptor signaling pathway"/>
    <property type="evidence" value="ECO:0007669"/>
    <property type="project" value="TreeGrafter"/>
</dbReference>
<dbReference type="OrthoDB" id="8954737at2759"/>
<dbReference type="Pfam" id="PF13895">
    <property type="entry name" value="Ig_2"/>
    <property type="match status" value="2"/>
</dbReference>
<dbReference type="InterPro" id="IPR007110">
    <property type="entry name" value="Ig-like_dom"/>
</dbReference>
<dbReference type="RefSeq" id="XP_026114163.1">
    <property type="nucleotide sequence ID" value="XM_026258378.1"/>
</dbReference>
<dbReference type="GO" id="GO:0009897">
    <property type="term" value="C:external side of plasma membrane"/>
    <property type="evidence" value="ECO:0007669"/>
    <property type="project" value="TreeGrafter"/>
</dbReference>
<dbReference type="InterPro" id="IPR050488">
    <property type="entry name" value="Ig_Fc_receptor"/>
</dbReference>
<dbReference type="InterPro" id="IPR013783">
    <property type="entry name" value="Ig-like_fold"/>
</dbReference>
<keyword evidence="6" id="KW-1185">Reference proteome</keyword>
<dbReference type="GeneID" id="113092672"/>
<keyword evidence="2" id="KW-1015">Disulfide bond</keyword>
<evidence type="ECO:0000256" key="2">
    <source>
        <dbReference type="ARBA" id="ARBA00023157"/>
    </source>
</evidence>
<evidence type="ECO:0000313" key="6">
    <source>
        <dbReference type="Proteomes" id="UP000515129"/>
    </source>
</evidence>
<name>A0A6P6NZR9_CARAU</name>
<dbReference type="PROSITE" id="PS50835">
    <property type="entry name" value="IG_LIKE"/>
    <property type="match status" value="2"/>
</dbReference>
<evidence type="ECO:0000256" key="3">
    <source>
        <dbReference type="SAM" id="Phobius"/>
    </source>
</evidence>